<evidence type="ECO:0000313" key="1">
    <source>
        <dbReference type="EMBL" id="GAL60658.1"/>
    </source>
</evidence>
<accession>A0A090V932</accession>
<reference evidence="1 2" key="1">
    <citation type="journal article" date="2014" name="Genome Announc.">
        <title>Draft Genome Sequences of Marine Flavobacterium Algibacter lectus Strains SS8 and NR4.</title>
        <authorList>
            <person name="Takatani N."/>
            <person name="Nakanishi M."/>
            <person name="Meirelles P."/>
            <person name="Mino S."/>
            <person name="Suda W."/>
            <person name="Oshima K."/>
            <person name="Hattori M."/>
            <person name="Ohkuma M."/>
            <person name="Hosokawa M."/>
            <person name="Miyashita K."/>
            <person name="Thompson F.L."/>
            <person name="Niwa A."/>
            <person name="Sawabe T."/>
            <person name="Sawabe T."/>
        </authorList>
    </citation>
    <scope>NUCLEOTIDE SEQUENCE [LARGE SCALE GENOMIC DNA]</scope>
    <source>
        <strain evidence="1 2">JCM 19300</strain>
    </source>
</reference>
<evidence type="ECO:0000313" key="2">
    <source>
        <dbReference type="Proteomes" id="UP000029644"/>
    </source>
</evidence>
<organism evidence="1 2">
    <name type="scientific">Algibacter lectus</name>
    <dbReference type="NCBI Taxonomy" id="221126"/>
    <lineage>
        <taxon>Bacteria</taxon>
        <taxon>Pseudomonadati</taxon>
        <taxon>Bacteroidota</taxon>
        <taxon>Flavobacteriia</taxon>
        <taxon>Flavobacteriales</taxon>
        <taxon>Flavobacteriaceae</taxon>
        <taxon>Algibacter</taxon>
    </lineage>
</organism>
<comment type="caution">
    <text evidence="1">The sequence shown here is derived from an EMBL/GenBank/DDBJ whole genome shotgun (WGS) entry which is preliminary data.</text>
</comment>
<dbReference type="AlphaFoldDB" id="A0A090V932"/>
<gene>
    <name evidence="1" type="ORF">JCM19300_3596</name>
</gene>
<sequence>MDVVVTIFSFWLAFLSVLQLKTIKLKKKYVDVFFHEF</sequence>
<protein>
    <submittedName>
        <fullName evidence="1">Uncharacterized protein</fullName>
    </submittedName>
</protein>
<dbReference type="Proteomes" id="UP000029644">
    <property type="component" value="Unassembled WGS sequence"/>
</dbReference>
<name>A0A090V932_9FLAO</name>
<dbReference type="EMBL" id="BBNQ01000001">
    <property type="protein sequence ID" value="GAL60658.1"/>
    <property type="molecule type" value="Genomic_DNA"/>
</dbReference>
<proteinExistence type="predicted"/>